<dbReference type="Proteomes" id="UP000248688">
    <property type="component" value="Chromosome"/>
</dbReference>
<sequence length="136" mass="14742">MERTSLITLLMLADATDYADLTFDNDLPDTGSLTSYFTKIPLVLEKAILQCSSNQSNHGMLVESTVQASTFRESKIHQAFADKEILVYLETTNGEKHFLGSNVNPCTITYSEDSGGAVTDSNDNSLSISHSAAKTA</sequence>
<evidence type="ECO:0000313" key="2">
    <source>
        <dbReference type="Proteomes" id="UP000248688"/>
    </source>
</evidence>
<reference evidence="1 2" key="1">
    <citation type="submission" date="2018-06" db="EMBL/GenBank/DDBJ databases">
        <title>Echinicola strongylocentroti sp. nov., isolated from a sea urchin Strongylocentrotus intermedius.</title>
        <authorList>
            <person name="Bae S.S."/>
        </authorList>
    </citation>
    <scope>NUCLEOTIDE SEQUENCE [LARGE SCALE GENOMIC DNA]</scope>
    <source>
        <strain evidence="1 2">MEBiC08714</strain>
    </source>
</reference>
<dbReference type="AlphaFoldDB" id="A0A2Z4IL67"/>
<dbReference type="RefSeq" id="WP_112785225.1">
    <property type="nucleotide sequence ID" value="NZ_CP030041.1"/>
</dbReference>
<organism evidence="1 2">
    <name type="scientific">Echinicola strongylocentroti</name>
    <dbReference type="NCBI Taxonomy" id="1795355"/>
    <lineage>
        <taxon>Bacteria</taxon>
        <taxon>Pseudomonadati</taxon>
        <taxon>Bacteroidota</taxon>
        <taxon>Cytophagia</taxon>
        <taxon>Cytophagales</taxon>
        <taxon>Cyclobacteriaceae</taxon>
        <taxon>Echinicola</taxon>
    </lineage>
</organism>
<dbReference type="OrthoDB" id="9872851at2"/>
<name>A0A2Z4IL67_9BACT</name>
<protein>
    <submittedName>
        <fullName evidence="1">Uncharacterized protein</fullName>
    </submittedName>
</protein>
<accession>A0A2Z4IL67</accession>
<dbReference type="KEGG" id="est:DN752_17890"/>
<dbReference type="EMBL" id="CP030041">
    <property type="protein sequence ID" value="AWW31852.1"/>
    <property type="molecule type" value="Genomic_DNA"/>
</dbReference>
<keyword evidence="2" id="KW-1185">Reference proteome</keyword>
<gene>
    <name evidence="1" type="ORF">DN752_17890</name>
</gene>
<evidence type="ECO:0000313" key="1">
    <source>
        <dbReference type="EMBL" id="AWW31852.1"/>
    </source>
</evidence>
<proteinExistence type="predicted"/>